<dbReference type="Gene3D" id="1.20.1280.50">
    <property type="match status" value="1"/>
</dbReference>
<reference evidence="3 4" key="1">
    <citation type="journal article" date="2017" name="Genome Announc.">
        <title>Genome sequence of the saprophytic ascomycete Epicoccum nigrum ICMP 19927 strain isolated from New Zealand.</title>
        <authorList>
            <person name="Fokin M."/>
            <person name="Fleetwood D."/>
            <person name="Weir B.S."/>
            <person name="Villas-Boas S.G."/>
        </authorList>
    </citation>
    <scope>NUCLEOTIDE SEQUENCE [LARGE SCALE GENOMIC DNA]</scope>
    <source>
        <strain evidence="3 4">ICMP 19927</strain>
    </source>
</reference>
<evidence type="ECO:0000259" key="2">
    <source>
        <dbReference type="PROSITE" id="PS50181"/>
    </source>
</evidence>
<dbReference type="InterPro" id="IPR036047">
    <property type="entry name" value="F-box-like_dom_sf"/>
</dbReference>
<protein>
    <recommendedName>
        <fullName evidence="2">F-box domain-containing protein</fullName>
    </recommendedName>
</protein>
<gene>
    <name evidence="3" type="ORF">B5807_06165</name>
</gene>
<dbReference type="Pfam" id="PF12937">
    <property type="entry name" value="F-box-like"/>
    <property type="match status" value="1"/>
</dbReference>
<dbReference type="AlphaFoldDB" id="A0A1Y2M0N5"/>
<dbReference type="SMART" id="SM00256">
    <property type="entry name" value="FBOX"/>
    <property type="match status" value="1"/>
</dbReference>
<keyword evidence="4" id="KW-1185">Reference proteome</keyword>
<feature type="domain" description="F-box" evidence="2">
    <location>
        <begin position="46"/>
        <end position="92"/>
    </location>
</feature>
<proteinExistence type="predicted"/>
<dbReference type="SUPFAM" id="SSF81383">
    <property type="entry name" value="F-box domain"/>
    <property type="match status" value="1"/>
</dbReference>
<evidence type="ECO:0000313" key="4">
    <source>
        <dbReference type="Proteomes" id="UP000193240"/>
    </source>
</evidence>
<dbReference type="EMBL" id="KZ107843">
    <property type="protein sequence ID" value="OSS49715.1"/>
    <property type="molecule type" value="Genomic_DNA"/>
</dbReference>
<dbReference type="InterPro" id="IPR001810">
    <property type="entry name" value="F-box_dom"/>
</dbReference>
<organism evidence="3 4">
    <name type="scientific">Epicoccum nigrum</name>
    <name type="common">Soil fungus</name>
    <name type="synonym">Epicoccum purpurascens</name>
    <dbReference type="NCBI Taxonomy" id="105696"/>
    <lineage>
        <taxon>Eukaryota</taxon>
        <taxon>Fungi</taxon>
        <taxon>Dikarya</taxon>
        <taxon>Ascomycota</taxon>
        <taxon>Pezizomycotina</taxon>
        <taxon>Dothideomycetes</taxon>
        <taxon>Pleosporomycetidae</taxon>
        <taxon>Pleosporales</taxon>
        <taxon>Pleosporineae</taxon>
        <taxon>Didymellaceae</taxon>
        <taxon>Epicoccum</taxon>
    </lineage>
</organism>
<accession>A0A1Y2M0N5</accession>
<dbReference type="PROSITE" id="PS50181">
    <property type="entry name" value="FBOX"/>
    <property type="match status" value="1"/>
</dbReference>
<dbReference type="Proteomes" id="UP000193240">
    <property type="component" value="Unassembled WGS sequence"/>
</dbReference>
<dbReference type="InParanoid" id="A0A1Y2M0N5"/>
<dbReference type="CDD" id="cd09917">
    <property type="entry name" value="F-box_SF"/>
    <property type="match status" value="1"/>
</dbReference>
<evidence type="ECO:0000256" key="1">
    <source>
        <dbReference type="SAM" id="MobiDB-lite"/>
    </source>
</evidence>
<name>A0A1Y2M0N5_EPING</name>
<sequence length="275" mass="31452">MRRAEYAESICQYLRDTYRNSIQESPLEGQDDAGRSPASYDSGSADAALGPLPTELLEGILRYLDFWTLARCLRVSKRWNAIISRSPQLQQVLFLSATTESVSDGPTLIFKLVIDTRKSRMPQHQQRPIFWIDVGKAYSNHMLSPRSRLPTDSVVFNPILQNMFRSAHVLETPSHPTTPETESTKWRDPAAFCRTARGLPEAIWRKMLITQPPTQTVTMECDFTFDPSYRCKAWTPYTVDGGITIEDFFSLVQTRIELSYDDYRRDQSHCLGDKG</sequence>
<evidence type="ECO:0000313" key="3">
    <source>
        <dbReference type="EMBL" id="OSS49715.1"/>
    </source>
</evidence>
<feature type="region of interest" description="Disordered" evidence="1">
    <location>
        <begin position="25"/>
        <end position="46"/>
    </location>
</feature>